<evidence type="ECO:0000256" key="2">
    <source>
        <dbReference type="ARBA" id="ARBA00023002"/>
    </source>
</evidence>
<protein>
    <submittedName>
        <fullName evidence="9">Copper efflux ATPase</fullName>
    </submittedName>
</protein>
<dbReference type="InterPro" id="IPR045087">
    <property type="entry name" value="Cu-oxidase_fam"/>
</dbReference>
<dbReference type="OrthoDB" id="9757546at2"/>
<evidence type="ECO:0000256" key="1">
    <source>
        <dbReference type="ARBA" id="ARBA00022723"/>
    </source>
</evidence>
<dbReference type="InterPro" id="IPR011707">
    <property type="entry name" value="Cu-oxidase-like_N"/>
</dbReference>
<keyword evidence="10" id="KW-1185">Reference proteome</keyword>
<feature type="domain" description="Plastocyanin-like" evidence="8">
    <location>
        <begin position="88"/>
        <end position="199"/>
    </location>
</feature>
<evidence type="ECO:0000256" key="4">
    <source>
        <dbReference type="SAM" id="MobiDB-lite"/>
    </source>
</evidence>
<dbReference type="EMBL" id="LNXV01000029">
    <property type="protein sequence ID" value="KTC81256.1"/>
    <property type="molecule type" value="Genomic_DNA"/>
</dbReference>
<dbReference type="InterPro" id="IPR034279">
    <property type="entry name" value="CuRO_3_CopA"/>
</dbReference>
<dbReference type="PANTHER" id="PTHR11709:SF394">
    <property type="entry name" value="FI03373P-RELATED"/>
    <property type="match status" value="1"/>
</dbReference>
<feature type="compositionally biased region" description="Low complexity" evidence="4">
    <location>
        <begin position="525"/>
        <end position="548"/>
    </location>
</feature>
<feature type="region of interest" description="Disordered" evidence="4">
    <location>
        <begin position="505"/>
        <end position="561"/>
    </location>
</feature>
<dbReference type="InterPro" id="IPR007939">
    <property type="entry name" value="Cu-R_B_prcur"/>
</dbReference>
<sequence>MLKKDFHHVLRNYFLIFFLLVFSPFALFAQHEQHGAATPTETSSKTTLSQSKPTGKKTEQQPAKKKPARAIKPLSLPRGPARTINLVVAYKTVYFAGKPRRAIAVNGRIPAPTLHFKEGEQVTINVYNHLDKETSIHWHGLLVPWQMDGVEDVSQKAIPPGGVFHYRFTLYQRGTYWYHAHAKAQEQEGLYGAFLIDPPSPPAYKYSKDHVVVLSDWSNTPADNVFANLKKDGDYYSPRFPLQPSLMKFLHDYRKAPAKERKELIADYKMMQQMRMSIYDLSDIAYDAYLLNGQPKSSPWTAPVRVGDTVRLRFIGAGASTIYRVKIPDAKMEMVHSQGNDVRPYLIDDFWIAPGETYDVLVKIQKNRPYIIYAESIDTLGKVYGALVTKPRQPVDYQHIVPFPEPLPVTREMMANMMKSGMNHGSMAKNNHSMSNKRGMAMKQPMAMPSHSKTMSSQGNQHNMPAMTSQNSPGNTKHSNHSMSSMKQDQGMSGMNHASILKNKMSTAPSSSMNESTSASRPMKPKGMPPMSSMSTGSMGSQSTTQTKHATMSGDGGMQDDTMNNGMSMDNGMTMPIEPTIIGDTISAPNSISAKTLGTKYQQLTAAVPTNNPDIPVDGIIRMELFGYMDRYIWMINGLPEYKAKPIVIEPGKRYRIIFTNNSMMRHPMHIHGHWFILRNGHGVYDPLLHTIEVDPGATAVADFDTEASGQWFFHCHHLFHMTSGMARVFQYETIIDVVNGKAKPETEIAPTPYINRPIVRVDEVMPIDKALITHPAGHHQGFYRANFLEVNADPFHNAQEMTFRGYYGTDYQKLQLYTEDAEIYQGIVENADIDVFYWHLISQFWAIKGGVNYFYRPGGPYWQPGIGIEGLMPYYIDTNIRTYYRDGSVKFDIQLSRATQLTNNFFFLTGIRSILATHTVVENEIGSGLNQMRYIIRPYYRVMPGLNVFTEFEYDKDYGVYKRILTDLGESTTQTTVSFGVAVIF</sequence>
<feature type="domain" description="Plastocyanin-like" evidence="6">
    <location>
        <begin position="264"/>
        <end position="375"/>
    </location>
</feature>
<dbReference type="CDD" id="cd13896">
    <property type="entry name" value="CuRO_3_CopA"/>
    <property type="match status" value="1"/>
</dbReference>
<dbReference type="SUPFAM" id="SSF49503">
    <property type="entry name" value="Cupredoxins"/>
    <property type="match status" value="3"/>
</dbReference>
<dbReference type="Pfam" id="PF07732">
    <property type="entry name" value="Cu-oxidase_3"/>
    <property type="match status" value="1"/>
</dbReference>
<evidence type="ECO:0000313" key="9">
    <source>
        <dbReference type="EMBL" id="KTC81256.1"/>
    </source>
</evidence>
<feature type="region of interest" description="Disordered" evidence="4">
    <location>
        <begin position="36"/>
        <end position="74"/>
    </location>
</feature>
<evidence type="ECO:0000259" key="7">
    <source>
        <dbReference type="Pfam" id="PF07731"/>
    </source>
</evidence>
<dbReference type="InterPro" id="IPR002355">
    <property type="entry name" value="Cu_oxidase_Cu_BS"/>
</dbReference>
<dbReference type="RefSeq" id="WP_058441823.1">
    <property type="nucleotide sequence ID" value="NZ_CAAAHU010000002.1"/>
</dbReference>
<dbReference type="AlphaFoldDB" id="A0A0W0SCQ9"/>
<evidence type="ECO:0000313" key="10">
    <source>
        <dbReference type="Proteomes" id="UP000054742"/>
    </source>
</evidence>
<dbReference type="Pfam" id="PF05275">
    <property type="entry name" value="CopB"/>
    <property type="match status" value="1"/>
</dbReference>
<dbReference type="InterPro" id="IPR008972">
    <property type="entry name" value="Cupredoxin"/>
</dbReference>
<dbReference type="PANTHER" id="PTHR11709">
    <property type="entry name" value="MULTI-COPPER OXIDASE"/>
    <property type="match status" value="1"/>
</dbReference>
<evidence type="ECO:0000256" key="3">
    <source>
        <dbReference type="ARBA" id="ARBA00023008"/>
    </source>
</evidence>
<dbReference type="InterPro" id="IPR034282">
    <property type="entry name" value="CuRO_2_CopA"/>
</dbReference>
<dbReference type="GO" id="GO:0009279">
    <property type="term" value="C:cell outer membrane"/>
    <property type="evidence" value="ECO:0007669"/>
    <property type="project" value="InterPro"/>
</dbReference>
<dbReference type="GO" id="GO:0016491">
    <property type="term" value="F:oxidoreductase activity"/>
    <property type="evidence" value="ECO:0007669"/>
    <property type="project" value="UniProtKB-KW"/>
</dbReference>
<dbReference type="STRING" id="29422.Lbru_1776"/>
<comment type="caution">
    <text evidence="9">The sequence shown here is derived from an EMBL/GenBank/DDBJ whole genome shotgun (WGS) entry which is preliminary data.</text>
</comment>
<dbReference type="InterPro" id="IPR033138">
    <property type="entry name" value="Cu_oxidase_CS"/>
</dbReference>
<accession>A0A0W0SCQ9</accession>
<dbReference type="PROSITE" id="PS00079">
    <property type="entry name" value="MULTICOPPER_OXIDASE1"/>
    <property type="match status" value="1"/>
</dbReference>
<feature type="compositionally biased region" description="Polar residues" evidence="4">
    <location>
        <begin position="505"/>
        <end position="520"/>
    </location>
</feature>
<dbReference type="GO" id="GO:0006878">
    <property type="term" value="P:intracellular copper ion homeostasis"/>
    <property type="evidence" value="ECO:0007669"/>
    <property type="project" value="InterPro"/>
</dbReference>
<feature type="transmembrane region" description="Helical" evidence="5">
    <location>
        <begin position="12"/>
        <end position="29"/>
    </location>
</feature>
<keyword evidence="5" id="KW-1133">Transmembrane helix</keyword>
<feature type="domain" description="Plastocyanin-like" evidence="7">
    <location>
        <begin position="617"/>
        <end position="732"/>
    </location>
</feature>
<proteinExistence type="predicted"/>
<keyword evidence="1" id="KW-0479">Metal-binding</keyword>
<feature type="compositionally biased region" description="Polar residues" evidence="4">
    <location>
        <begin position="39"/>
        <end position="53"/>
    </location>
</feature>
<keyword evidence="5" id="KW-0812">Transmembrane</keyword>
<evidence type="ECO:0000256" key="5">
    <source>
        <dbReference type="SAM" id="Phobius"/>
    </source>
</evidence>
<dbReference type="PATRIC" id="fig|29422.6.peg.1890"/>
<dbReference type="CDD" id="cd13874">
    <property type="entry name" value="CuRO_2_CopA"/>
    <property type="match status" value="1"/>
</dbReference>
<feature type="compositionally biased region" description="Polar residues" evidence="4">
    <location>
        <begin position="451"/>
        <end position="493"/>
    </location>
</feature>
<name>A0A0W0SCQ9_9GAMM</name>
<dbReference type="Proteomes" id="UP000054742">
    <property type="component" value="Unassembled WGS sequence"/>
</dbReference>
<evidence type="ECO:0000259" key="8">
    <source>
        <dbReference type="Pfam" id="PF07732"/>
    </source>
</evidence>
<dbReference type="Pfam" id="PF07731">
    <property type="entry name" value="Cu-oxidase_2"/>
    <property type="match status" value="1"/>
</dbReference>
<keyword evidence="2" id="KW-0560">Oxidoreductase</keyword>
<gene>
    <name evidence="9" type="primary">copA2</name>
    <name evidence="9" type="ORF">Lbru_1776</name>
</gene>
<evidence type="ECO:0000259" key="6">
    <source>
        <dbReference type="Pfam" id="PF00394"/>
    </source>
</evidence>
<keyword evidence="5" id="KW-0472">Membrane</keyword>
<keyword evidence="3" id="KW-0186">Copper</keyword>
<feature type="region of interest" description="Disordered" evidence="4">
    <location>
        <begin position="445"/>
        <end position="493"/>
    </location>
</feature>
<dbReference type="Gene3D" id="2.60.40.420">
    <property type="entry name" value="Cupredoxins - blue copper proteins"/>
    <property type="match status" value="3"/>
</dbReference>
<organism evidence="9 10">
    <name type="scientific">Legionella brunensis</name>
    <dbReference type="NCBI Taxonomy" id="29422"/>
    <lineage>
        <taxon>Bacteria</taxon>
        <taxon>Pseudomonadati</taxon>
        <taxon>Pseudomonadota</taxon>
        <taxon>Gammaproteobacteria</taxon>
        <taxon>Legionellales</taxon>
        <taxon>Legionellaceae</taxon>
        <taxon>Legionella</taxon>
    </lineage>
</organism>
<dbReference type="InterPro" id="IPR001117">
    <property type="entry name" value="Cu-oxidase_2nd"/>
</dbReference>
<reference evidence="9 10" key="1">
    <citation type="submission" date="2015-11" db="EMBL/GenBank/DDBJ databases">
        <title>Genomic analysis of 38 Legionella species identifies large and diverse effector repertoires.</title>
        <authorList>
            <person name="Burstein D."/>
            <person name="Amaro F."/>
            <person name="Zusman T."/>
            <person name="Lifshitz Z."/>
            <person name="Cohen O."/>
            <person name="Gilbert J.A."/>
            <person name="Pupko T."/>
            <person name="Shuman H.A."/>
            <person name="Segal G."/>
        </authorList>
    </citation>
    <scope>NUCLEOTIDE SEQUENCE [LARGE SCALE GENOMIC DNA]</scope>
    <source>
        <strain evidence="9 10">ATCC 43878</strain>
    </source>
</reference>
<dbReference type="InterPro" id="IPR011706">
    <property type="entry name" value="Cu-oxidase_C"/>
</dbReference>
<dbReference type="GO" id="GO:0005507">
    <property type="term" value="F:copper ion binding"/>
    <property type="evidence" value="ECO:0007669"/>
    <property type="project" value="InterPro"/>
</dbReference>
<dbReference type="Pfam" id="PF00394">
    <property type="entry name" value="Cu-oxidase"/>
    <property type="match status" value="1"/>
</dbReference>
<dbReference type="PROSITE" id="PS00080">
    <property type="entry name" value="MULTICOPPER_OXIDASE2"/>
    <property type="match status" value="1"/>
</dbReference>